<protein>
    <submittedName>
        <fullName evidence="3">Uncharacterized protein</fullName>
    </submittedName>
</protein>
<name>A0A6A6IJ18_9PLEO</name>
<feature type="transmembrane region" description="Helical" evidence="2">
    <location>
        <begin position="6"/>
        <end position="26"/>
    </location>
</feature>
<dbReference type="OrthoDB" id="3793768at2759"/>
<sequence length="457" mass="51402">MHQHPIYHLVLITALLCISPAIYGFWNSAEVHRSVVVKRDFTPKYETGKKSSNIGSYLYRSYHSLLRRANDPEVDGEEDLPTNLGTCVPRCVLTDTARGTDGTKAKRSNVLSDASCLLGSSSCLKARDTSNNSTNRLQKRARPLPGYGSNDDLRTKTQQQLNDWIMQRLPDPRNTGTDVTMLWNQRDPGQWIDLKTYRGRNGEYKPYGIPTSFFQQPGNDAFAWGTIGLIGCSMYIIIKTPTPQDTRSGVYMAHIWESPGFSNDVEGTRTWSLAQTGAYIKDFISKGFPQANYNRWIPADRREHQTTFQEGLNNYGTHLGNGHVIAMHPQKYDLEEVNGVEQYVPGEGPQHPDGLNLLKTTVNKVMQSNHQSTLTWLEDYLYLPNREDENHVRAFTTPNGRTLFEYDPQFDLGNGQTTRMGMLLLEDGGPRGRQNADGTYEPGPGGPFFFNFGTTSA</sequence>
<organism evidence="3 4">
    <name type="scientific">Trematosphaeria pertusa</name>
    <dbReference type="NCBI Taxonomy" id="390896"/>
    <lineage>
        <taxon>Eukaryota</taxon>
        <taxon>Fungi</taxon>
        <taxon>Dikarya</taxon>
        <taxon>Ascomycota</taxon>
        <taxon>Pezizomycotina</taxon>
        <taxon>Dothideomycetes</taxon>
        <taxon>Pleosporomycetidae</taxon>
        <taxon>Pleosporales</taxon>
        <taxon>Massarineae</taxon>
        <taxon>Trematosphaeriaceae</taxon>
        <taxon>Trematosphaeria</taxon>
    </lineage>
</organism>
<proteinExistence type="predicted"/>
<evidence type="ECO:0000256" key="2">
    <source>
        <dbReference type="SAM" id="Phobius"/>
    </source>
</evidence>
<dbReference type="EMBL" id="ML987194">
    <property type="protein sequence ID" value="KAF2250048.1"/>
    <property type="molecule type" value="Genomic_DNA"/>
</dbReference>
<dbReference type="GeneID" id="54580105"/>
<reference evidence="3" key="1">
    <citation type="journal article" date="2020" name="Stud. Mycol.">
        <title>101 Dothideomycetes genomes: a test case for predicting lifestyles and emergence of pathogens.</title>
        <authorList>
            <person name="Haridas S."/>
            <person name="Albert R."/>
            <person name="Binder M."/>
            <person name="Bloem J."/>
            <person name="Labutti K."/>
            <person name="Salamov A."/>
            <person name="Andreopoulos B."/>
            <person name="Baker S."/>
            <person name="Barry K."/>
            <person name="Bills G."/>
            <person name="Bluhm B."/>
            <person name="Cannon C."/>
            <person name="Castanera R."/>
            <person name="Culley D."/>
            <person name="Daum C."/>
            <person name="Ezra D."/>
            <person name="Gonzalez J."/>
            <person name="Henrissat B."/>
            <person name="Kuo A."/>
            <person name="Liang C."/>
            <person name="Lipzen A."/>
            <person name="Lutzoni F."/>
            <person name="Magnuson J."/>
            <person name="Mondo S."/>
            <person name="Nolan M."/>
            <person name="Ohm R."/>
            <person name="Pangilinan J."/>
            <person name="Park H.-J."/>
            <person name="Ramirez L."/>
            <person name="Alfaro M."/>
            <person name="Sun H."/>
            <person name="Tritt A."/>
            <person name="Yoshinaga Y."/>
            <person name="Zwiers L.-H."/>
            <person name="Turgeon B."/>
            <person name="Goodwin S."/>
            <person name="Spatafora J."/>
            <person name="Crous P."/>
            <person name="Grigoriev I."/>
        </authorList>
    </citation>
    <scope>NUCLEOTIDE SEQUENCE</scope>
    <source>
        <strain evidence="3">CBS 122368</strain>
    </source>
</reference>
<evidence type="ECO:0000256" key="1">
    <source>
        <dbReference type="SAM" id="MobiDB-lite"/>
    </source>
</evidence>
<keyword evidence="2" id="KW-0812">Transmembrane</keyword>
<feature type="region of interest" description="Disordered" evidence="1">
    <location>
        <begin position="128"/>
        <end position="152"/>
    </location>
</feature>
<accession>A0A6A6IJ18</accession>
<dbReference type="RefSeq" id="XP_033685052.1">
    <property type="nucleotide sequence ID" value="XM_033826775.1"/>
</dbReference>
<dbReference type="Proteomes" id="UP000800094">
    <property type="component" value="Unassembled WGS sequence"/>
</dbReference>
<evidence type="ECO:0000313" key="3">
    <source>
        <dbReference type="EMBL" id="KAF2250048.1"/>
    </source>
</evidence>
<evidence type="ECO:0000313" key="4">
    <source>
        <dbReference type="Proteomes" id="UP000800094"/>
    </source>
</evidence>
<keyword evidence="2" id="KW-1133">Transmembrane helix</keyword>
<keyword evidence="4" id="KW-1185">Reference proteome</keyword>
<keyword evidence="2" id="KW-0472">Membrane</keyword>
<dbReference type="AlphaFoldDB" id="A0A6A6IJ18"/>
<gene>
    <name evidence="3" type="ORF">BU26DRAFT_504448</name>
</gene>